<sequence>MRLSRRSLLATTTATLAAAAATPAAFAAAAQGPTEGHTESGRATPVAGGRGLRTGFEQLAADGYARLAGERVGVVTNPTGITRDVRHIVDVMHADDRVDLTAVFGPEHGFRGTAQAGGSEGRHDDPATGLPVYDTYLKSGRPLADVFTASGVDTVVFDIQDAGARFYTYIWTLYDCMEAAQLAGKRFVVLDRPNPVTGRAALGPVLHPEFATFVGRQPIAQAHGMTVAELARLFNAEFLTEPVRLETVRMSGWRRSDFYDASGLPWVPPSPNMPTPETALVYAGTCLFEGTNLSEGRGTTRPFELLGAEGIDGRWAAEANGLGLAGVRLREAYFAPTFSKFQGRTIGGVQLHVHDRKAFDPVRTGVGLLVSAKRTWSGFAWRPDHWIDRLTGSERVRTMIDAGADTDEVVAGWREELAAFRRTRREYLLYR</sequence>
<accession>A0ABW0XQG1</accession>
<dbReference type="PROSITE" id="PS51318">
    <property type="entry name" value="TAT"/>
    <property type="match status" value="1"/>
</dbReference>
<reference evidence="6" key="1">
    <citation type="journal article" date="2019" name="Int. J. Syst. Evol. Microbiol.">
        <title>The Global Catalogue of Microorganisms (GCM) 10K type strain sequencing project: providing services to taxonomists for standard genome sequencing and annotation.</title>
        <authorList>
            <consortium name="The Broad Institute Genomics Platform"/>
            <consortium name="The Broad Institute Genome Sequencing Center for Infectious Disease"/>
            <person name="Wu L."/>
            <person name="Ma J."/>
        </authorList>
    </citation>
    <scope>NUCLEOTIDE SEQUENCE [LARGE SCALE GENOMIC DNA]</scope>
    <source>
        <strain evidence="6">JCM 13852</strain>
    </source>
</reference>
<dbReference type="EMBL" id="JBHSPC010000029">
    <property type="protein sequence ID" value="MFC5670741.1"/>
    <property type="molecule type" value="Genomic_DNA"/>
</dbReference>
<evidence type="ECO:0000259" key="4">
    <source>
        <dbReference type="Pfam" id="PF20732"/>
    </source>
</evidence>
<dbReference type="Gene3D" id="3.90.1150.140">
    <property type="match status" value="1"/>
</dbReference>
<dbReference type="InterPro" id="IPR008302">
    <property type="entry name" value="NamZ"/>
</dbReference>
<protein>
    <submittedName>
        <fullName evidence="5">Exo-beta-N-acetylmuramidase NamZ domain-containing protein</fullName>
    </submittedName>
</protein>
<keyword evidence="6" id="KW-1185">Reference proteome</keyword>
<keyword evidence="2" id="KW-0732">Signal</keyword>
<dbReference type="PANTHER" id="PTHR42915">
    <property type="entry name" value="HYPOTHETICAL 460 KDA PROTEIN IN FEUA-SIGW INTERGENIC REGION [PRECURSOR]"/>
    <property type="match status" value="1"/>
</dbReference>
<comment type="caution">
    <text evidence="5">The sequence shown here is derived from an EMBL/GenBank/DDBJ whole genome shotgun (WGS) entry which is preliminary data.</text>
</comment>
<dbReference type="Gene3D" id="3.40.50.12170">
    <property type="entry name" value="Uncharacterised protein PF07075, DUF1343"/>
    <property type="match status" value="1"/>
</dbReference>
<evidence type="ECO:0000259" key="3">
    <source>
        <dbReference type="Pfam" id="PF07075"/>
    </source>
</evidence>
<feature type="signal peptide" evidence="2">
    <location>
        <begin position="1"/>
        <end position="27"/>
    </location>
</feature>
<feature type="domain" description="Peptidoglycan beta-N-acetylmuramidase NamZ N-terminal" evidence="3">
    <location>
        <begin position="72"/>
        <end position="276"/>
    </location>
</feature>
<gene>
    <name evidence="5" type="ORF">ACFP2V_11630</name>
</gene>
<dbReference type="InterPro" id="IPR006311">
    <property type="entry name" value="TAT_signal"/>
</dbReference>
<dbReference type="Pfam" id="PF20732">
    <property type="entry name" value="NamZ_C"/>
    <property type="match status" value="1"/>
</dbReference>
<feature type="region of interest" description="Disordered" evidence="1">
    <location>
        <begin position="29"/>
        <end position="50"/>
    </location>
</feature>
<dbReference type="Proteomes" id="UP001596183">
    <property type="component" value="Unassembled WGS sequence"/>
</dbReference>
<dbReference type="Pfam" id="PF07075">
    <property type="entry name" value="NamZ_N"/>
    <property type="match status" value="1"/>
</dbReference>
<feature type="chain" id="PRO_5046517832" evidence="2">
    <location>
        <begin position="28"/>
        <end position="431"/>
    </location>
</feature>
<organism evidence="5 6">
    <name type="scientific">Streptomyces incanus</name>
    <dbReference type="NCBI Taxonomy" id="887453"/>
    <lineage>
        <taxon>Bacteria</taxon>
        <taxon>Bacillati</taxon>
        <taxon>Actinomycetota</taxon>
        <taxon>Actinomycetes</taxon>
        <taxon>Kitasatosporales</taxon>
        <taxon>Streptomycetaceae</taxon>
        <taxon>Streptomyces</taxon>
    </lineage>
</organism>
<name>A0ABW0XQG1_9ACTN</name>
<dbReference type="PANTHER" id="PTHR42915:SF1">
    <property type="entry name" value="PEPTIDOGLYCAN BETA-N-ACETYLMURAMIDASE NAMZ"/>
    <property type="match status" value="1"/>
</dbReference>
<dbReference type="PIRSF" id="PIRSF016719">
    <property type="entry name" value="UCP016719"/>
    <property type="match status" value="1"/>
</dbReference>
<dbReference type="InterPro" id="IPR048503">
    <property type="entry name" value="NamZ_C"/>
</dbReference>
<evidence type="ECO:0000313" key="5">
    <source>
        <dbReference type="EMBL" id="MFC5670741.1"/>
    </source>
</evidence>
<evidence type="ECO:0000256" key="1">
    <source>
        <dbReference type="SAM" id="MobiDB-lite"/>
    </source>
</evidence>
<dbReference type="RefSeq" id="WP_381209536.1">
    <property type="nucleotide sequence ID" value="NZ_JBHSPC010000029.1"/>
</dbReference>
<dbReference type="InterPro" id="IPR048502">
    <property type="entry name" value="NamZ_N"/>
</dbReference>
<evidence type="ECO:0000256" key="2">
    <source>
        <dbReference type="SAM" id="SignalP"/>
    </source>
</evidence>
<proteinExistence type="predicted"/>
<evidence type="ECO:0000313" key="6">
    <source>
        <dbReference type="Proteomes" id="UP001596183"/>
    </source>
</evidence>
<feature type="domain" description="Peptidoglycan beta-N-acetylmuramidase NamZ C-terminal" evidence="4">
    <location>
        <begin position="280"/>
        <end position="430"/>
    </location>
</feature>